<dbReference type="EMBL" id="CP041695">
    <property type="protein sequence ID" value="QDP81251.1"/>
    <property type="molecule type" value="Genomic_DNA"/>
</dbReference>
<feature type="domain" description="HTH araC/xylS-type" evidence="4">
    <location>
        <begin position="164"/>
        <end position="264"/>
    </location>
</feature>
<keyword evidence="2" id="KW-0238">DNA-binding</keyword>
<dbReference type="GO" id="GO:0003700">
    <property type="term" value="F:DNA-binding transcription factor activity"/>
    <property type="evidence" value="ECO:0007669"/>
    <property type="project" value="InterPro"/>
</dbReference>
<dbReference type="GeneID" id="80335341"/>
<protein>
    <submittedName>
        <fullName evidence="5">Helix-turn-helix transcriptional regulator</fullName>
    </submittedName>
</protein>
<evidence type="ECO:0000259" key="4">
    <source>
        <dbReference type="PROSITE" id="PS01124"/>
    </source>
</evidence>
<dbReference type="InterPro" id="IPR009057">
    <property type="entry name" value="Homeodomain-like_sf"/>
</dbReference>
<dbReference type="Pfam" id="PF12833">
    <property type="entry name" value="HTH_18"/>
    <property type="match status" value="1"/>
</dbReference>
<dbReference type="SMART" id="SM00342">
    <property type="entry name" value="HTH_ARAC"/>
    <property type="match status" value="1"/>
</dbReference>
<evidence type="ECO:0000256" key="3">
    <source>
        <dbReference type="ARBA" id="ARBA00023163"/>
    </source>
</evidence>
<proteinExistence type="predicted"/>
<dbReference type="SUPFAM" id="SSF46689">
    <property type="entry name" value="Homeodomain-like"/>
    <property type="match status" value="1"/>
</dbReference>
<dbReference type="RefSeq" id="WP_143982363.1">
    <property type="nucleotide sequence ID" value="NZ_CP041695.1"/>
</dbReference>
<reference evidence="5 6" key="1">
    <citation type="submission" date="2019-07" db="EMBL/GenBank/DDBJ databases">
        <title>Complete Genome Sequence and Methylome Analysis of Nocardia otitidis-caviarum NEB252.</title>
        <authorList>
            <person name="Fomenkov A."/>
            <person name="Anton B.P."/>
            <person name="Vincze T."/>
            <person name="Roberts R.J."/>
        </authorList>
    </citation>
    <scope>NUCLEOTIDE SEQUENCE [LARGE SCALE GENOMIC DNA]</scope>
    <source>
        <strain evidence="5 6">NEB252</strain>
    </source>
</reference>
<dbReference type="PROSITE" id="PS00041">
    <property type="entry name" value="HTH_ARAC_FAMILY_1"/>
    <property type="match status" value="1"/>
</dbReference>
<dbReference type="InterPro" id="IPR050204">
    <property type="entry name" value="AraC_XylS_family_regulators"/>
</dbReference>
<accession>A0A516NQT2</accession>
<dbReference type="PANTHER" id="PTHR46796">
    <property type="entry name" value="HTH-TYPE TRANSCRIPTIONAL ACTIVATOR RHAS-RELATED"/>
    <property type="match status" value="1"/>
</dbReference>
<keyword evidence="1" id="KW-0805">Transcription regulation</keyword>
<evidence type="ECO:0000313" key="6">
    <source>
        <dbReference type="Proteomes" id="UP000317039"/>
    </source>
</evidence>
<organism evidence="5 6">
    <name type="scientific">Nocardia otitidiscaviarum</name>
    <dbReference type="NCBI Taxonomy" id="1823"/>
    <lineage>
        <taxon>Bacteria</taxon>
        <taxon>Bacillati</taxon>
        <taxon>Actinomycetota</taxon>
        <taxon>Actinomycetes</taxon>
        <taxon>Mycobacteriales</taxon>
        <taxon>Nocardiaceae</taxon>
        <taxon>Nocardia</taxon>
    </lineage>
</organism>
<dbReference type="GO" id="GO:0043565">
    <property type="term" value="F:sequence-specific DNA binding"/>
    <property type="evidence" value="ECO:0007669"/>
    <property type="project" value="InterPro"/>
</dbReference>
<gene>
    <name evidence="5" type="ORF">FOH10_23565</name>
</gene>
<evidence type="ECO:0000313" key="5">
    <source>
        <dbReference type="EMBL" id="QDP81251.1"/>
    </source>
</evidence>
<sequence>MDWTADSPPRGLLDPRAGAGVYREGFVPVSEDLAHIVAHHWSVRWDLRGREPFDVEVLPSPAVVLVVEDARCRVHGVLRGKYAQKLSGRGDIFGTTFRPAGFRTLIDRPVADLSDRVVPGSDLFGSDADRLAARISAESDTRVRCGFAEDFVRQRCDSESGCTALLNEIVDAILTDRTIVRVDDLTQRFGLGKRHLQKLFRDHAGVSPKWVIQRYRLHEAAQRLHEGYRDLAALAAELGYADQAHFARDFKTVVGRPPATYRGGVR</sequence>
<dbReference type="InterPro" id="IPR018062">
    <property type="entry name" value="HTH_AraC-typ_CS"/>
</dbReference>
<evidence type="ECO:0000256" key="2">
    <source>
        <dbReference type="ARBA" id="ARBA00023125"/>
    </source>
</evidence>
<evidence type="ECO:0000256" key="1">
    <source>
        <dbReference type="ARBA" id="ARBA00023015"/>
    </source>
</evidence>
<dbReference type="InterPro" id="IPR046532">
    <property type="entry name" value="DUF6597"/>
</dbReference>
<dbReference type="InterPro" id="IPR018060">
    <property type="entry name" value="HTH_AraC"/>
</dbReference>
<dbReference type="Proteomes" id="UP000317039">
    <property type="component" value="Chromosome"/>
</dbReference>
<dbReference type="KEGG" id="nod:FOH10_23565"/>
<dbReference type="Pfam" id="PF20240">
    <property type="entry name" value="DUF6597"/>
    <property type="match status" value="1"/>
</dbReference>
<dbReference type="PROSITE" id="PS01124">
    <property type="entry name" value="HTH_ARAC_FAMILY_2"/>
    <property type="match status" value="1"/>
</dbReference>
<keyword evidence="3" id="KW-0804">Transcription</keyword>
<name>A0A516NQT2_9NOCA</name>
<dbReference type="Gene3D" id="1.10.10.60">
    <property type="entry name" value="Homeodomain-like"/>
    <property type="match status" value="1"/>
</dbReference>
<dbReference type="AlphaFoldDB" id="A0A516NQT2"/>